<reference evidence="2 3" key="1">
    <citation type="submission" date="2018-12" db="EMBL/GenBank/DDBJ databases">
        <title>Genome Sequence of Candidatus Viridilinea halotolerans isolated from saline sulfide-rich spring.</title>
        <authorList>
            <person name="Grouzdev D.S."/>
            <person name="Burganskaya E.I."/>
            <person name="Krutkina M.S."/>
            <person name="Sukhacheva M.V."/>
            <person name="Gorlenko V.M."/>
        </authorList>
    </citation>
    <scope>NUCLEOTIDE SEQUENCE [LARGE SCALE GENOMIC DNA]</scope>
    <source>
        <strain evidence="2">Chok-6</strain>
    </source>
</reference>
<dbReference type="Gene3D" id="3.40.50.2000">
    <property type="entry name" value="Glycogen Phosphorylase B"/>
    <property type="match status" value="2"/>
</dbReference>
<evidence type="ECO:0000259" key="1">
    <source>
        <dbReference type="Pfam" id="PF13439"/>
    </source>
</evidence>
<dbReference type="EMBL" id="RSAS01000548">
    <property type="protein sequence ID" value="RRR70163.1"/>
    <property type="molecule type" value="Genomic_DNA"/>
</dbReference>
<dbReference type="CDD" id="cd03801">
    <property type="entry name" value="GT4_PimA-like"/>
    <property type="match status" value="1"/>
</dbReference>
<dbReference type="Proteomes" id="UP000280307">
    <property type="component" value="Unassembled WGS sequence"/>
</dbReference>
<comment type="caution">
    <text evidence="2">The sequence shown here is derived from an EMBL/GenBank/DDBJ whole genome shotgun (WGS) entry which is preliminary data.</text>
</comment>
<sequence>MRILCALTYYRPYTSGLTIYVERLATALARRGHSVTVLTAQYDPSLPARELMDGVRVVRAPVLARVSKGVIMPTFGGLATALALTHDAMSLHLPQFDAPGLALRGRLRGQPVVLTYHSDLQLPPGMFNRVANRVVDSANLAAGHLATRIVAYTHDFAAHSPFLRRFSRKLEVIPPPVEVEAVSAEAVAALRERWNLRGPVIGMAARLAAEKGVEVLLKALPRIIAHHPNARVLFAGPHEQVLGEAAYARRLAPEFARFAPHWTFLGTLDAQGMAAFFHNLDVLVVPSLNSTETFGLVQVEAMLCGTPSVASALPGVRQPVHQTGMGEVVPIGDDEALAAALLRVIELRERYIRPREVIAAKFSTERTALEYERLFARLGAHISDK</sequence>
<organism evidence="2 3">
    <name type="scientific">Candidatus Viridilinea halotolerans</name>
    <dbReference type="NCBI Taxonomy" id="2491704"/>
    <lineage>
        <taxon>Bacteria</taxon>
        <taxon>Bacillati</taxon>
        <taxon>Chloroflexota</taxon>
        <taxon>Chloroflexia</taxon>
        <taxon>Chloroflexales</taxon>
        <taxon>Chloroflexineae</taxon>
        <taxon>Oscillochloridaceae</taxon>
        <taxon>Candidatus Viridilinea</taxon>
    </lineage>
</organism>
<accession>A0A426TX16</accession>
<dbReference type="PANTHER" id="PTHR12526">
    <property type="entry name" value="GLYCOSYLTRANSFERASE"/>
    <property type="match status" value="1"/>
</dbReference>
<dbReference type="AlphaFoldDB" id="A0A426TX16"/>
<keyword evidence="2" id="KW-0808">Transferase</keyword>
<name>A0A426TX16_9CHLR</name>
<gene>
    <name evidence="2" type="ORF">EI684_13740</name>
</gene>
<evidence type="ECO:0000313" key="3">
    <source>
        <dbReference type="Proteomes" id="UP000280307"/>
    </source>
</evidence>
<feature type="domain" description="Glycosyltransferase subfamily 4-like N-terminal" evidence="1">
    <location>
        <begin position="15"/>
        <end position="180"/>
    </location>
</feature>
<protein>
    <submittedName>
        <fullName evidence="2">Glycosyltransferase family 1 protein</fullName>
    </submittedName>
</protein>
<dbReference type="Pfam" id="PF13439">
    <property type="entry name" value="Glyco_transf_4"/>
    <property type="match status" value="1"/>
</dbReference>
<dbReference type="SUPFAM" id="SSF53756">
    <property type="entry name" value="UDP-Glycosyltransferase/glycogen phosphorylase"/>
    <property type="match status" value="1"/>
</dbReference>
<evidence type="ECO:0000313" key="2">
    <source>
        <dbReference type="EMBL" id="RRR70163.1"/>
    </source>
</evidence>
<proteinExistence type="predicted"/>
<dbReference type="PANTHER" id="PTHR12526:SF635">
    <property type="entry name" value="GLYCOSYL TRANSFERASE GROUP 1"/>
    <property type="match status" value="1"/>
</dbReference>
<dbReference type="GO" id="GO:0016757">
    <property type="term" value="F:glycosyltransferase activity"/>
    <property type="evidence" value="ECO:0007669"/>
    <property type="project" value="TreeGrafter"/>
</dbReference>
<dbReference type="Pfam" id="PF13692">
    <property type="entry name" value="Glyco_trans_1_4"/>
    <property type="match status" value="1"/>
</dbReference>
<dbReference type="InterPro" id="IPR028098">
    <property type="entry name" value="Glyco_trans_4-like_N"/>
</dbReference>